<dbReference type="PATRIC" id="fig|1263867.3.peg.922"/>
<protein>
    <submittedName>
        <fullName evidence="1">Uncharacterized protein</fullName>
    </submittedName>
</protein>
<dbReference type="EMBL" id="ANMO01000045">
    <property type="protein sequence ID" value="EMB18430.1"/>
    <property type="molecule type" value="Genomic_DNA"/>
</dbReference>
<dbReference type="AlphaFoldDB" id="M2AMT1"/>
<gene>
    <name evidence="1" type="ORF">RE6C_00866</name>
</gene>
<accession>M2AMT1</accession>
<evidence type="ECO:0000313" key="1">
    <source>
        <dbReference type="EMBL" id="EMB18430.1"/>
    </source>
</evidence>
<organism evidence="1 2">
    <name type="scientific">Rhodopirellula europaea 6C</name>
    <dbReference type="NCBI Taxonomy" id="1263867"/>
    <lineage>
        <taxon>Bacteria</taxon>
        <taxon>Pseudomonadati</taxon>
        <taxon>Planctomycetota</taxon>
        <taxon>Planctomycetia</taxon>
        <taxon>Pirellulales</taxon>
        <taxon>Pirellulaceae</taxon>
        <taxon>Rhodopirellula</taxon>
    </lineage>
</organism>
<dbReference type="Proteomes" id="UP000011529">
    <property type="component" value="Unassembled WGS sequence"/>
</dbReference>
<reference evidence="1" key="1">
    <citation type="submission" date="2012-11" db="EMBL/GenBank/DDBJ databases">
        <title>Permanent draft genomes of Rhodopirellula europaea strain SH398 and 6C.</title>
        <authorList>
            <person name="Richter M."/>
            <person name="Richter-Heitmann T."/>
            <person name="Frank C."/>
            <person name="Harder J."/>
            <person name="Glockner F.O."/>
        </authorList>
    </citation>
    <scope>NUCLEOTIDE SEQUENCE</scope>
    <source>
        <strain evidence="1">6C</strain>
    </source>
</reference>
<name>M2AMT1_9BACT</name>
<proteinExistence type="predicted"/>
<comment type="caution">
    <text evidence="1">The sequence shown here is derived from an EMBL/GenBank/DDBJ whole genome shotgun (WGS) entry which is preliminary data.</text>
</comment>
<sequence length="42" mass="5011">MKWHRRSLHAGAYRVDRQRKSPITQEFVRRRTTAANEKVSGE</sequence>
<evidence type="ECO:0000313" key="2">
    <source>
        <dbReference type="Proteomes" id="UP000011529"/>
    </source>
</evidence>
<keyword evidence="2" id="KW-1185">Reference proteome</keyword>
<reference evidence="1" key="2">
    <citation type="journal article" date="2013" name="Mar. Genomics">
        <title>Expression of sulfatases in Rhodopirellula baltica and the diversity of sulfatases in the genus Rhodopirellula.</title>
        <authorList>
            <person name="Wegner C.E."/>
            <person name="Richter-Heitmann T."/>
            <person name="Klindworth A."/>
            <person name="Klockow C."/>
            <person name="Richter M."/>
            <person name="Achstetter T."/>
            <person name="Glockner F.O."/>
            <person name="Harder J."/>
        </authorList>
    </citation>
    <scope>NUCLEOTIDE SEQUENCE [LARGE SCALE GENOMIC DNA]</scope>
    <source>
        <strain evidence="1">6C</strain>
    </source>
</reference>